<dbReference type="InterPro" id="IPR001753">
    <property type="entry name" value="Enoyl-CoA_hydra/iso"/>
</dbReference>
<dbReference type="Gene3D" id="1.10.12.10">
    <property type="entry name" value="Lyase 2-enoyl-coa Hydratase, Chain A, domain 2"/>
    <property type="match status" value="1"/>
</dbReference>
<dbReference type="AlphaFoldDB" id="A0A5C6TWC1"/>
<protein>
    <submittedName>
        <fullName evidence="2">Enoyl-CoA hydratase</fullName>
    </submittedName>
</protein>
<dbReference type="Pfam" id="PF00378">
    <property type="entry name" value="ECH_1"/>
    <property type="match status" value="1"/>
</dbReference>
<dbReference type="OrthoDB" id="9781757at2"/>
<organism evidence="2 3">
    <name type="scientific">Allosphingosinicella ginsenosidimutans</name>
    <dbReference type="NCBI Taxonomy" id="1176539"/>
    <lineage>
        <taxon>Bacteria</taxon>
        <taxon>Pseudomonadati</taxon>
        <taxon>Pseudomonadota</taxon>
        <taxon>Alphaproteobacteria</taxon>
        <taxon>Sphingomonadales</taxon>
        <taxon>Sphingomonadaceae</taxon>
        <taxon>Allosphingosinicella</taxon>
    </lineage>
</organism>
<sequence length="264" mass="27700">MSDSVRLERDGPIARLTLNRPEAGNAIDLELAHELAEKAAACADDAAIRCVVLTGTGRFFCVGGDVKLFATATGDELADLLRELAGTVALAVSRFSRMDKPLLVAVNGPAAGAGFSLAMAGDIVLASETAQFTAGYSAIGLAPDAGLTWQLPRLVGLRRSQEILLTNRRVGAVEAERIGLVTRITGDGELDSETNAMARSLAHGPTAAFAATRALLLHNSLRSYEEQMADETKAIGAAGARPEGQEGIAAFVAKRTPRFEGKQR</sequence>
<gene>
    <name evidence="2" type="ORF">FRZ32_10325</name>
</gene>
<evidence type="ECO:0000313" key="2">
    <source>
        <dbReference type="EMBL" id="TXC64018.1"/>
    </source>
</evidence>
<dbReference type="CDD" id="cd06558">
    <property type="entry name" value="crotonase-like"/>
    <property type="match status" value="1"/>
</dbReference>
<name>A0A5C6TWC1_9SPHN</name>
<dbReference type="Gene3D" id="3.90.226.10">
    <property type="entry name" value="2-enoyl-CoA Hydratase, Chain A, domain 1"/>
    <property type="match status" value="1"/>
</dbReference>
<accession>A0A5C6TWC1</accession>
<evidence type="ECO:0000256" key="1">
    <source>
        <dbReference type="ARBA" id="ARBA00005254"/>
    </source>
</evidence>
<evidence type="ECO:0000313" key="3">
    <source>
        <dbReference type="Proteomes" id="UP000321249"/>
    </source>
</evidence>
<comment type="caution">
    <text evidence="2">The sequence shown here is derived from an EMBL/GenBank/DDBJ whole genome shotgun (WGS) entry which is preliminary data.</text>
</comment>
<dbReference type="RefSeq" id="WP_147043424.1">
    <property type="nucleotide sequence ID" value="NZ_BAABIR010000001.1"/>
</dbReference>
<dbReference type="GO" id="GO:0003824">
    <property type="term" value="F:catalytic activity"/>
    <property type="evidence" value="ECO:0007669"/>
    <property type="project" value="UniProtKB-ARBA"/>
</dbReference>
<proteinExistence type="inferred from homology"/>
<dbReference type="EMBL" id="VOQQ01000001">
    <property type="protein sequence ID" value="TXC64018.1"/>
    <property type="molecule type" value="Genomic_DNA"/>
</dbReference>
<comment type="similarity">
    <text evidence="1">Belongs to the enoyl-CoA hydratase/isomerase family.</text>
</comment>
<dbReference type="PANTHER" id="PTHR43459">
    <property type="entry name" value="ENOYL-COA HYDRATASE"/>
    <property type="match status" value="1"/>
</dbReference>
<dbReference type="InterPro" id="IPR029045">
    <property type="entry name" value="ClpP/crotonase-like_dom_sf"/>
</dbReference>
<keyword evidence="3" id="KW-1185">Reference proteome</keyword>
<dbReference type="Proteomes" id="UP000321249">
    <property type="component" value="Unassembled WGS sequence"/>
</dbReference>
<reference evidence="2 3" key="1">
    <citation type="journal article" date="2015" name="J. Microbiol.">
        <title>Sphingosinicella ginsenosidimutans sp. nov., with ginsenoside converting activity.</title>
        <authorList>
            <person name="Kim J.K."/>
            <person name="Kang M.S."/>
            <person name="Park S.C."/>
            <person name="Kim K.M."/>
            <person name="Choi K."/>
            <person name="Yoon M.H."/>
            <person name="Im W.T."/>
        </authorList>
    </citation>
    <scope>NUCLEOTIDE SEQUENCE [LARGE SCALE GENOMIC DNA]</scope>
    <source>
        <strain evidence="2 3">BS-11</strain>
    </source>
</reference>
<dbReference type="PANTHER" id="PTHR43459:SF1">
    <property type="entry name" value="EG:BACN32G11.4 PROTEIN"/>
    <property type="match status" value="1"/>
</dbReference>
<dbReference type="SUPFAM" id="SSF52096">
    <property type="entry name" value="ClpP/crotonase"/>
    <property type="match status" value="1"/>
</dbReference>
<dbReference type="InterPro" id="IPR014748">
    <property type="entry name" value="Enoyl-CoA_hydra_C"/>
</dbReference>